<dbReference type="PANTHER" id="PTHR11783">
    <property type="entry name" value="SULFOTRANSFERASE SULT"/>
    <property type="match status" value="1"/>
</dbReference>
<evidence type="ECO:0000313" key="6">
    <source>
        <dbReference type="Proteomes" id="UP000018936"/>
    </source>
</evidence>
<dbReference type="InterPro" id="IPR027417">
    <property type="entry name" value="P-loop_NTPase"/>
</dbReference>
<dbReference type="OrthoDB" id="205623at2759"/>
<name>V8NJF7_OPHHA</name>
<dbReference type="Pfam" id="PF00685">
    <property type="entry name" value="Sulfotransfer_1"/>
    <property type="match status" value="2"/>
</dbReference>
<accession>V8NJF7</accession>
<protein>
    <recommendedName>
        <fullName evidence="3">Sulfotransferase</fullName>
        <ecNumber evidence="3">2.8.2.-</ecNumber>
    </recommendedName>
</protein>
<proteinExistence type="inferred from homology"/>
<feature type="domain" description="Sulfotransferase" evidence="4">
    <location>
        <begin position="176"/>
        <end position="252"/>
    </location>
</feature>
<comment type="similarity">
    <text evidence="1 3">Belongs to the sulfotransferase 1 family.</text>
</comment>
<dbReference type="InterPro" id="IPR000863">
    <property type="entry name" value="Sulfotransferase_dom"/>
</dbReference>
<evidence type="ECO:0000256" key="2">
    <source>
        <dbReference type="ARBA" id="ARBA00022679"/>
    </source>
</evidence>
<evidence type="ECO:0000256" key="3">
    <source>
        <dbReference type="RuleBase" id="RU361155"/>
    </source>
</evidence>
<dbReference type="GO" id="GO:0008146">
    <property type="term" value="F:sulfotransferase activity"/>
    <property type="evidence" value="ECO:0007669"/>
    <property type="project" value="InterPro"/>
</dbReference>
<dbReference type="EC" id="2.8.2.-" evidence="3"/>
<dbReference type="SUPFAM" id="SSF52540">
    <property type="entry name" value="P-loop containing nucleoside triphosphate hydrolases"/>
    <property type="match status" value="1"/>
</dbReference>
<comment type="caution">
    <text evidence="5">The sequence shown here is derived from an EMBL/GenBank/DDBJ whole genome shotgun (WGS) entry which is preliminary data.</text>
</comment>
<dbReference type="Gene3D" id="3.40.50.300">
    <property type="entry name" value="P-loop containing nucleotide triphosphate hydrolases"/>
    <property type="match status" value="2"/>
</dbReference>
<organism evidence="5 6">
    <name type="scientific">Ophiophagus hannah</name>
    <name type="common">King cobra</name>
    <name type="synonym">Naja hannah</name>
    <dbReference type="NCBI Taxonomy" id="8665"/>
    <lineage>
        <taxon>Eukaryota</taxon>
        <taxon>Metazoa</taxon>
        <taxon>Chordata</taxon>
        <taxon>Craniata</taxon>
        <taxon>Vertebrata</taxon>
        <taxon>Euteleostomi</taxon>
        <taxon>Lepidosauria</taxon>
        <taxon>Squamata</taxon>
        <taxon>Bifurcata</taxon>
        <taxon>Unidentata</taxon>
        <taxon>Episquamata</taxon>
        <taxon>Toxicofera</taxon>
        <taxon>Serpentes</taxon>
        <taxon>Colubroidea</taxon>
        <taxon>Elapidae</taxon>
        <taxon>Elapinae</taxon>
        <taxon>Ophiophagus</taxon>
    </lineage>
</organism>
<feature type="domain" description="Sulfotransferase" evidence="4">
    <location>
        <begin position="60"/>
        <end position="175"/>
    </location>
</feature>
<keyword evidence="2 3" id="KW-0808">Transferase</keyword>
<gene>
    <name evidence="5" type="primary">Sult6b1</name>
    <name evidence="5" type="ORF">L345_11834</name>
</gene>
<sequence>MAQKQLSKFLDEKLEENKRATPSERTFMYDGVLYPTMICCPETLKRVHTFRAREDDIILQLLMHLEVASGKYEEDEQKQSDVFDCLNSAIFFLEFGEPEKFERMEKLPSRRIIKTHLSPQKLPKSIFEQKAKILVLLRNPKDTAVSFFHFSKGIKMISDQETWDEYFEAFITGKASSLKKIAKFFDFSVTEEKIESIVKETRFESMKDNAGTYGKVGQVLFRKGIVGDWTSLFSESQNEKMDRKFEETVAKTKLGMKLKYEHQPVAIDHRI</sequence>
<evidence type="ECO:0000256" key="1">
    <source>
        <dbReference type="ARBA" id="ARBA00005771"/>
    </source>
</evidence>
<evidence type="ECO:0000313" key="5">
    <source>
        <dbReference type="EMBL" id="ETE62409.1"/>
    </source>
</evidence>
<reference evidence="5 6" key="1">
    <citation type="journal article" date="2013" name="Proc. Natl. Acad. Sci. U.S.A.">
        <title>The king cobra genome reveals dynamic gene evolution and adaptation in the snake venom system.</title>
        <authorList>
            <person name="Vonk F.J."/>
            <person name="Casewell N.R."/>
            <person name="Henkel C.V."/>
            <person name="Heimberg A.M."/>
            <person name="Jansen H.J."/>
            <person name="McCleary R.J."/>
            <person name="Kerkkamp H.M."/>
            <person name="Vos R.A."/>
            <person name="Guerreiro I."/>
            <person name="Calvete J.J."/>
            <person name="Wuster W."/>
            <person name="Woods A.E."/>
            <person name="Logan J.M."/>
            <person name="Harrison R.A."/>
            <person name="Castoe T.A."/>
            <person name="de Koning A.P."/>
            <person name="Pollock D.D."/>
            <person name="Yandell M."/>
            <person name="Calderon D."/>
            <person name="Renjifo C."/>
            <person name="Currier R.B."/>
            <person name="Salgado D."/>
            <person name="Pla D."/>
            <person name="Sanz L."/>
            <person name="Hyder A.S."/>
            <person name="Ribeiro J.M."/>
            <person name="Arntzen J.W."/>
            <person name="van den Thillart G.E."/>
            <person name="Boetzer M."/>
            <person name="Pirovano W."/>
            <person name="Dirks R.P."/>
            <person name="Spaink H.P."/>
            <person name="Duboule D."/>
            <person name="McGlinn E."/>
            <person name="Kini R.M."/>
            <person name="Richardson M.K."/>
        </authorList>
    </citation>
    <scope>NUCLEOTIDE SEQUENCE</scope>
    <source>
        <tissue evidence="5">Blood</tissue>
    </source>
</reference>
<dbReference type="AlphaFoldDB" id="V8NJF7"/>
<dbReference type="EMBL" id="AZIM01003274">
    <property type="protein sequence ID" value="ETE62409.1"/>
    <property type="molecule type" value="Genomic_DNA"/>
</dbReference>
<keyword evidence="6" id="KW-1185">Reference proteome</keyword>
<evidence type="ECO:0000259" key="4">
    <source>
        <dbReference type="Pfam" id="PF00685"/>
    </source>
</evidence>
<dbReference type="Proteomes" id="UP000018936">
    <property type="component" value="Unassembled WGS sequence"/>
</dbReference>
<feature type="non-terminal residue" evidence="5">
    <location>
        <position position="1"/>
    </location>
</feature>